<proteinExistence type="predicted"/>
<organism evidence="4 5">
    <name type="scientific">Coccomyxa viridis</name>
    <dbReference type="NCBI Taxonomy" id="1274662"/>
    <lineage>
        <taxon>Eukaryota</taxon>
        <taxon>Viridiplantae</taxon>
        <taxon>Chlorophyta</taxon>
        <taxon>core chlorophytes</taxon>
        <taxon>Trebouxiophyceae</taxon>
        <taxon>Trebouxiophyceae incertae sedis</taxon>
        <taxon>Coccomyxaceae</taxon>
        <taxon>Coccomyxa</taxon>
    </lineage>
</organism>
<feature type="domain" description="BAP29/BAP31 transmembrane" evidence="3">
    <location>
        <begin position="163"/>
        <end position="280"/>
    </location>
</feature>
<comment type="caution">
    <text evidence="4">The sequence shown here is derived from an EMBL/GenBank/DDBJ whole genome shotgun (WGS) entry which is preliminary data.</text>
</comment>
<dbReference type="EMBL" id="CAXHTA020000001">
    <property type="protein sequence ID" value="CAL5218784.1"/>
    <property type="molecule type" value="Genomic_DNA"/>
</dbReference>
<dbReference type="Proteomes" id="UP001497392">
    <property type="component" value="Unassembled WGS sequence"/>
</dbReference>
<evidence type="ECO:0000256" key="1">
    <source>
        <dbReference type="SAM" id="MobiDB-lite"/>
    </source>
</evidence>
<evidence type="ECO:0000256" key="2">
    <source>
        <dbReference type="SAM" id="Phobius"/>
    </source>
</evidence>
<accession>A0ABP1FFW2</accession>
<gene>
    <name evidence="4" type="primary">g506</name>
    <name evidence="4" type="ORF">VP750_LOCUS443</name>
</gene>
<evidence type="ECO:0000313" key="5">
    <source>
        <dbReference type="Proteomes" id="UP001497392"/>
    </source>
</evidence>
<keyword evidence="5" id="KW-1185">Reference proteome</keyword>
<feature type="transmembrane region" description="Helical" evidence="2">
    <location>
        <begin position="244"/>
        <end position="263"/>
    </location>
</feature>
<evidence type="ECO:0000313" key="4">
    <source>
        <dbReference type="EMBL" id="CAL5218784.1"/>
    </source>
</evidence>
<dbReference type="Gene3D" id="3.30.300.90">
    <property type="entry name" value="BolA-like"/>
    <property type="match status" value="1"/>
</dbReference>
<reference evidence="4 5" key="1">
    <citation type="submission" date="2024-06" db="EMBL/GenBank/DDBJ databases">
        <authorList>
            <person name="Kraege A."/>
            <person name="Thomma B."/>
        </authorList>
    </citation>
    <scope>NUCLEOTIDE SEQUENCE [LARGE SCALE GENOMIC DNA]</scope>
</reference>
<name>A0ABP1FFW2_9CHLO</name>
<feature type="transmembrane region" description="Helical" evidence="2">
    <location>
        <begin position="201"/>
        <end position="223"/>
    </location>
</feature>
<keyword evidence="2" id="KW-1133">Transmembrane helix</keyword>
<keyword evidence="2" id="KW-0472">Membrane</keyword>
<dbReference type="InterPro" id="IPR036065">
    <property type="entry name" value="BolA-like_sf"/>
</dbReference>
<dbReference type="Pfam" id="PF05529">
    <property type="entry name" value="Bap31"/>
    <property type="match status" value="1"/>
</dbReference>
<sequence>MRLHTTPACRCSTGSSKGLFLPCTFVPKSPSGRRPSRPSIPRQVAAAANTDKIAEVLQSDNFKEALKPLRAECQSAQDGAGLKIIVVSKAFEGKTAKRREKLVLKALQEDDAEGVTIMAMTPGKDPRSPLNSTEALARSHSPQQRSRRHDPFSTMLGFSLPLYVLLGVELTLAGLLCLPLPLSRPAVFIVRLTKHQVGRSIVGTIALFLIVLMASPVYDIYSLHQQKHRSADNLMSQERRETEASSNLSLTLTGTCLALLLIIRQLGLSLADLDDLRTKYEPNGAPEVRTVPKKVA</sequence>
<evidence type="ECO:0000259" key="3">
    <source>
        <dbReference type="Pfam" id="PF05529"/>
    </source>
</evidence>
<feature type="transmembrane region" description="Helical" evidence="2">
    <location>
        <begin position="155"/>
        <end position="181"/>
    </location>
</feature>
<feature type="region of interest" description="Disordered" evidence="1">
    <location>
        <begin position="120"/>
        <end position="150"/>
    </location>
</feature>
<keyword evidence="2" id="KW-0812">Transmembrane</keyword>
<dbReference type="SUPFAM" id="SSF82657">
    <property type="entry name" value="BolA-like"/>
    <property type="match status" value="1"/>
</dbReference>
<protein>
    <submittedName>
        <fullName evidence="4">G506 protein</fullName>
    </submittedName>
</protein>
<dbReference type="InterPro" id="IPR040463">
    <property type="entry name" value="BAP29/BAP31_N"/>
</dbReference>